<keyword evidence="3" id="KW-1185">Reference proteome</keyword>
<dbReference type="Proteomes" id="UP000828390">
    <property type="component" value="Unassembled WGS sequence"/>
</dbReference>
<reference evidence="2" key="2">
    <citation type="submission" date="2020-11" db="EMBL/GenBank/DDBJ databases">
        <authorList>
            <person name="McCartney M.A."/>
            <person name="Auch B."/>
            <person name="Kono T."/>
            <person name="Mallez S."/>
            <person name="Becker A."/>
            <person name="Gohl D.M."/>
            <person name="Silverstein K.A.T."/>
            <person name="Koren S."/>
            <person name="Bechman K.B."/>
            <person name="Herman A."/>
            <person name="Abrahante J.E."/>
            <person name="Garbe J."/>
        </authorList>
    </citation>
    <scope>NUCLEOTIDE SEQUENCE</scope>
    <source>
        <strain evidence="2">Duluth1</strain>
        <tissue evidence="2">Whole animal</tissue>
    </source>
</reference>
<protein>
    <submittedName>
        <fullName evidence="2">Uncharacterized protein</fullName>
    </submittedName>
</protein>
<gene>
    <name evidence="1" type="ORF">DPMN_139519</name>
    <name evidence="2" type="ORF">DPMN_139592</name>
</gene>
<comment type="caution">
    <text evidence="2">The sequence shown here is derived from an EMBL/GenBank/DDBJ whole genome shotgun (WGS) entry which is preliminary data.</text>
</comment>
<dbReference type="EMBL" id="JAIWYP010000006">
    <property type="protein sequence ID" value="KAH3811186.1"/>
    <property type="molecule type" value="Genomic_DNA"/>
</dbReference>
<dbReference type="EMBL" id="JAIWYP010000006">
    <property type="protein sequence ID" value="KAH3811114.1"/>
    <property type="molecule type" value="Genomic_DNA"/>
</dbReference>
<dbReference type="AlphaFoldDB" id="A0A9D4G675"/>
<accession>A0A9D4G675</accession>
<name>A0A9D4G675_DREPO</name>
<evidence type="ECO:0000313" key="3">
    <source>
        <dbReference type="Proteomes" id="UP000828390"/>
    </source>
</evidence>
<sequence length="64" mass="7085">MAVIEYPTTHTVQNGLMEKAQSTSCRATQLNIQLFAMICIAVFQAAVKYNAHLKFPTNKALLNS</sequence>
<evidence type="ECO:0000313" key="1">
    <source>
        <dbReference type="EMBL" id="KAH3811114.1"/>
    </source>
</evidence>
<reference evidence="2" key="1">
    <citation type="journal article" date="2019" name="bioRxiv">
        <title>The Genome of the Zebra Mussel, Dreissena polymorpha: A Resource for Invasive Species Research.</title>
        <authorList>
            <person name="McCartney M.A."/>
            <person name="Auch B."/>
            <person name="Kono T."/>
            <person name="Mallez S."/>
            <person name="Zhang Y."/>
            <person name="Obille A."/>
            <person name="Becker A."/>
            <person name="Abrahante J.E."/>
            <person name="Garbe J."/>
            <person name="Badalamenti J.P."/>
            <person name="Herman A."/>
            <person name="Mangelson H."/>
            <person name="Liachko I."/>
            <person name="Sullivan S."/>
            <person name="Sone E.D."/>
            <person name="Koren S."/>
            <person name="Silverstein K.A.T."/>
            <person name="Beckman K.B."/>
            <person name="Gohl D.M."/>
        </authorList>
    </citation>
    <scope>NUCLEOTIDE SEQUENCE</scope>
    <source>
        <strain evidence="2">Duluth1</strain>
        <tissue evidence="2">Whole animal</tissue>
    </source>
</reference>
<evidence type="ECO:0000313" key="2">
    <source>
        <dbReference type="EMBL" id="KAH3811186.1"/>
    </source>
</evidence>
<organism evidence="2 3">
    <name type="scientific">Dreissena polymorpha</name>
    <name type="common">Zebra mussel</name>
    <name type="synonym">Mytilus polymorpha</name>
    <dbReference type="NCBI Taxonomy" id="45954"/>
    <lineage>
        <taxon>Eukaryota</taxon>
        <taxon>Metazoa</taxon>
        <taxon>Spiralia</taxon>
        <taxon>Lophotrochozoa</taxon>
        <taxon>Mollusca</taxon>
        <taxon>Bivalvia</taxon>
        <taxon>Autobranchia</taxon>
        <taxon>Heteroconchia</taxon>
        <taxon>Euheterodonta</taxon>
        <taxon>Imparidentia</taxon>
        <taxon>Neoheterodontei</taxon>
        <taxon>Myida</taxon>
        <taxon>Dreissenoidea</taxon>
        <taxon>Dreissenidae</taxon>
        <taxon>Dreissena</taxon>
    </lineage>
</organism>
<proteinExistence type="predicted"/>